<proteinExistence type="inferred from homology"/>
<dbReference type="PROSITE" id="PS00150">
    <property type="entry name" value="ACYLPHOSPHATASE_1"/>
    <property type="match status" value="1"/>
</dbReference>
<organism evidence="8 9">
    <name type="scientific">Lactococcus allomyrinae</name>
    <dbReference type="NCBI Taxonomy" id="2419773"/>
    <lineage>
        <taxon>Bacteria</taxon>
        <taxon>Bacillati</taxon>
        <taxon>Bacillota</taxon>
        <taxon>Bacilli</taxon>
        <taxon>Lactobacillales</taxon>
        <taxon>Streptococcaceae</taxon>
        <taxon>Lactococcus</taxon>
    </lineage>
</organism>
<dbReference type="OrthoDB" id="9808093at2"/>
<dbReference type="PROSITE" id="PS51160">
    <property type="entry name" value="ACYLPHOSPHATASE_3"/>
    <property type="match status" value="1"/>
</dbReference>
<comment type="similarity">
    <text evidence="1 6">Belongs to the acylphosphatase family.</text>
</comment>
<gene>
    <name evidence="8" type="ORF">D7I46_00390</name>
</gene>
<evidence type="ECO:0000256" key="6">
    <source>
        <dbReference type="RuleBase" id="RU004168"/>
    </source>
</evidence>
<keyword evidence="9" id="KW-1185">Reference proteome</keyword>
<evidence type="ECO:0000313" key="9">
    <source>
        <dbReference type="Proteomes" id="UP000269374"/>
    </source>
</evidence>
<evidence type="ECO:0000256" key="1">
    <source>
        <dbReference type="ARBA" id="ARBA00005614"/>
    </source>
</evidence>
<dbReference type="InterPro" id="IPR036046">
    <property type="entry name" value="Acylphosphatase-like_dom_sf"/>
</dbReference>
<comment type="catalytic activity">
    <reaction evidence="4 5">
        <text>an acyl phosphate + H2O = a carboxylate + phosphate + H(+)</text>
        <dbReference type="Rhea" id="RHEA:14965"/>
        <dbReference type="ChEBI" id="CHEBI:15377"/>
        <dbReference type="ChEBI" id="CHEBI:15378"/>
        <dbReference type="ChEBI" id="CHEBI:29067"/>
        <dbReference type="ChEBI" id="CHEBI:43474"/>
        <dbReference type="ChEBI" id="CHEBI:59918"/>
        <dbReference type="EC" id="3.6.1.7"/>
    </reaction>
</comment>
<accession>A0A387B7N7</accession>
<dbReference type="SUPFAM" id="SSF54975">
    <property type="entry name" value="Acylphosphatase/BLUF domain-like"/>
    <property type="match status" value="1"/>
</dbReference>
<evidence type="ECO:0000256" key="4">
    <source>
        <dbReference type="ARBA" id="ARBA00047645"/>
    </source>
</evidence>
<dbReference type="InterPro" id="IPR020456">
    <property type="entry name" value="Acylphosphatase"/>
</dbReference>
<dbReference type="Proteomes" id="UP000269374">
    <property type="component" value="Chromosome"/>
</dbReference>
<dbReference type="KEGG" id="lact:D7I46_00390"/>
<feature type="domain" description="Acylphosphatase-like" evidence="7">
    <location>
        <begin position="3"/>
        <end position="97"/>
    </location>
</feature>
<evidence type="ECO:0000256" key="5">
    <source>
        <dbReference type="PROSITE-ProRule" id="PRU00520"/>
    </source>
</evidence>
<protein>
    <recommendedName>
        <fullName evidence="3 5">acylphosphatase</fullName>
        <ecNumber evidence="2 5">3.6.1.7</ecNumber>
    </recommendedName>
</protein>
<dbReference type="InterPro" id="IPR017968">
    <property type="entry name" value="Acylphosphatase_CS"/>
</dbReference>
<dbReference type="NCBIfam" id="NF011008">
    <property type="entry name" value="PRK14434.1"/>
    <property type="match status" value="1"/>
</dbReference>
<evidence type="ECO:0000259" key="7">
    <source>
        <dbReference type="PROSITE" id="PS51160"/>
    </source>
</evidence>
<dbReference type="EC" id="3.6.1.7" evidence="2 5"/>
<evidence type="ECO:0000256" key="2">
    <source>
        <dbReference type="ARBA" id="ARBA00012150"/>
    </source>
</evidence>
<dbReference type="EMBL" id="CP032627">
    <property type="protein sequence ID" value="AYF99682.1"/>
    <property type="molecule type" value="Genomic_DNA"/>
</dbReference>
<name>A0A387B7N7_9LACT</name>
<sequence>MFKIKVIVSGRVQGVGFRYFVIMIARELDILGRVWNNDDGTVGIYAQSSQREKLDQFISIIRGEKSGKRKLPMFAKVSYVDATPTHFEDFVDFNIKY</sequence>
<dbReference type="PANTHER" id="PTHR47268:SF4">
    <property type="entry name" value="ACYLPHOSPHATASE"/>
    <property type="match status" value="1"/>
</dbReference>
<dbReference type="Gene3D" id="3.30.70.100">
    <property type="match status" value="1"/>
</dbReference>
<dbReference type="PANTHER" id="PTHR47268">
    <property type="entry name" value="ACYLPHOSPHATASE"/>
    <property type="match status" value="1"/>
</dbReference>
<dbReference type="AlphaFoldDB" id="A0A387B7N7"/>
<keyword evidence="5" id="KW-0378">Hydrolase</keyword>
<feature type="active site" evidence="5">
    <location>
        <position position="18"/>
    </location>
</feature>
<dbReference type="Pfam" id="PF00708">
    <property type="entry name" value="Acylphosphatase"/>
    <property type="match status" value="1"/>
</dbReference>
<reference evidence="8 9" key="1">
    <citation type="submission" date="2018-09" db="EMBL/GenBank/DDBJ databases">
        <title>Genome sequencing of strain 1JSPR-7.</title>
        <authorList>
            <person name="Heo J."/>
            <person name="Kim S.-J."/>
            <person name="Kwon S.-W."/>
        </authorList>
    </citation>
    <scope>NUCLEOTIDE SEQUENCE [LARGE SCALE GENOMIC DNA]</scope>
    <source>
        <strain evidence="8 9">1JSPR-7</strain>
    </source>
</reference>
<dbReference type="RefSeq" id="WP_120771072.1">
    <property type="nucleotide sequence ID" value="NZ_CP032627.1"/>
</dbReference>
<feature type="active site" evidence="5">
    <location>
        <position position="36"/>
    </location>
</feature>
<dbReference type="InterPro" id="IPR001792">
    <property type="entry name" value="Acylphosphatase-like_dom"/>
</dbReference>
<dbReference type="GO" id="GO:0003998">
    <property type="term" value="F:acylphosphatase activity"/>
    <property type="evidence" value="ECO:0007669"/>
    <property type="project" value="UniProtKB-EC"/>
</dbReference>
<evidence type="ECO:0000256" key="3">
    <source>
        <dbReference type="ARBA" id="ARBA00015991"/>
    </source>
</evidence>
<evidence type="ECO:0000313" key="8">
    <source>
        <dbReference type="EMBL" id="AYF99682.1"/>
    </source>
</evidence>